<proteinExistence type="predicted"/>
<dbReference type="Proteomes" id="UP001148838">
    <property type="component" value="Unassembled WGS sequence"/>
</dbReference>
<evidence type="ECO:0000313" key="1">
    <source>
        <dbReference type="EMBL" id="KAJ4427677.1"/>
    </source>
</evidence>
<protein>
    <submittedName>
        <fullName evidence="1">Uncharacterized protein</fullName>
    </submittedName>
</protein>
<accession>A0ABQ8S123</accession>
<evidence type="ECO:0000313" key="2">
    <source>
        <dbReference type="Proteomes" id="UP001148838"/>
    </source>
</evidence>
<organism evidence="1 2">
    <name type="scientific">Periplaneta americana</name>
    <name type="common">American cockroach</name>
    <name type="synonym">Blatta americana</name>
    <dbReference type="NCBI Taxonomy" id="6978"/>
    <lineage>
        <taxon>Eukaryota</taxon>
        <taxon>Metazoa</taxon>
        <taxon>Ecdysozoa</taxon>
        <taxon>Arthropoda</taxon>
        <taxon>Hexapoda</taxon>
        <taxon>Insecta</taxon>
        <taxon>Pterygota</taxon>
        <taxon>Neoptera</taxon>
        <taxon>Polyneoptera</taxon>
        <taxon>Dictyoptera</taxon>
        <taxon>Blattodea</taxon>
        <taxon>Blattoidea</taxon>
        <taxon>Blattidae</taxon>
        <taxon>Blattinae</taxon>
        <taxon>Periplaneta</taxon>
    </lineage>
</organism>
<comment type="caution">
    <text evidence="1">The sequence shown here is derived from an EMBL/GenBank/DDBJ whole genome shotgun (WGS) entry which is preliminary data.</text>
</comment>
<keyword evidence="2" id="KW-1185">Reference proteome</keyword>
<reference evidence="1 2" key="1">
    <citation type="journal article" date="2022" name="Allergy">
        <title>Genome assembly and annotation of Periplaneta americana reveal a comprehensive cockroach allergen profile.</title>
        <authorList>
            <person name="Wang L."/>
            <person name="Xiong Q."/>
            <person name="Saelim N."/>
            <person name="Wang L."/>
            <person name="Nong W."/>
            <person name="Wan A.T."/>
            <person name="Shi M."/>
            <person name="Liu X."/>
            <person name="Cao Q."/>
            <person name="Hui J.H.L."/>
            <person name="Sookrung N."/>
            <person name="Leung T.F."/>
            <person name="Tungtrongchitr A."/>
            <person name="Tsui S.K.W."/>
        </authorList>
    </citation>
    <scope>NUCLEOTIDE SEQUENCE [LARGE SCALE GENOMIC DNA]</scope>
    <source>
        <strain evidence="1">PWHHKU_190912</strain>
    </source>
</reference>
<sequence>MNAHRASSAATQFGYAPGEPIASIDDMVQHAYGKISKLANNFKRMAGNAEQDANNLLQSMKIQSSDPEGLIALITETKMAIAFKTPAAGVDGTSCTNKNDPSTNPSSRETDIDIELMMPNCTYLNFPKKLTCTLMIAHQIYYPPIYVSAFLKDQESRYACRTRLQICSRTTRLDNLVALAQERLGVANGNVTDCVNTNQNNSDGMASRLNTVGAGLRRKGQADGRHSERDGRLQEAGSITGWRFIAASHKPAIGPYPEKD</sequence>
<dbReference type="EMBL" id="JAJSOF020000038">
    <property type="protein sequence ID" value="KAJ4427677.1"/>
    <property type="molecule type" value="Genomic_DNA"/>
</dbReference>
<gene>
    <name evidence="1" type="ORF">ANN_25326</name>
</gene>
<name>A0ABQ8S123_PERAM</name>